<sequence>MQRYIFNPFSILMVIILIVAVIILLPLLFLGLIGGALTNLGFTWLQAIALIILILAGSLVNIPVTTLREEAPAPPQPPRGQFAPSLYEGMYRVQPPAKTTRIAVNVGGAIIPVLISMYLLFHTVVIEGDLLRLALAGVGVLAVAILTNRVARPIPGVGISTPFFIPPIAALVCGILLGGSGMGSVVIAYVSGTLGTLIGADLLNLNKMGGLGAPVVSIGGAGTFDGIFLAGIIAAFLA</sequence>
<keyword evidence="1" id="KW-1133">Transmembrane helix</keyword>
<dbReference type="InterPro" id="IPR011672">
    <property type="entry name" value="DUF1614"/>
</dbReference>
<dbReference type="EMBL" id="JWHL01000011">
    <property type="protein sequence ID" value="MBR1369289.1"/>
    <property type="molecule type" value="Genomic_DNA"/>
</dbReference>
<feature type="transmembrane region" description="Helical" evidence="1">
    <location>
        <begin position="12"/>
        <end position="37"/>
    </location>
</feature>
<keyword evidence="1" id="KW-0812">Transmembrane</keyword>
<reference evidence="2" key="1">
    <citation type="submission" date="2014-12" db="EMBL/GenBank/DDBJ databases">
        <authorList>
            <person name="Huang H.-H."/>
            <person name="Chen S.-C."/>
            <person name="Lai M.-C."/>
        </authorList>
    </citation>
    <scope>NUCLEOTIDE SEQUENCE</scope>
    <source>
        <strain evidence="2">K1F9705b</strain>
    </source>
</reference>
<evidence type="ECO:0000313" key="3">
    <source>
        <dbReference type="Proteomes" id="UP000730161"/>
    </source>
</evidence>
<protein>
    <recommendedName>
        <fullName evidence="4">DUF1614 domain-containing protein</fullName>
    </recommendedName>
</protein>
<keyword evidence="1" id="KW-0472">Membrane</keyword>
<dbReference type="AlphaFoldDB" id="A0A8J7W6J5"/>
<organism evidence="2 3">
    <name type="scientific">Methanocalculus chunghsingensis</name>
    <dbReference type="NCBI Taxonomy" id="156457"/>
    <lineage>
        <taxon>Archaea</taxon>
        <taxon>Methanobacteriati</taxon>
        <taxon>Methanobacteriota</taxon>
        <taxon>Stenosarchaea group</taxon>
        <taxon>Methanomicrobia</taxon>
        <taxon>Methanomicrobiales</taxon>
        <taxon>Methanocalculaceae</taxon>
        <taxon>Methanocalculus</taxon>
    </lineage>
</organism>
<feature type="transmembrane region" description="Helical" evidence="1">
    <location>
        <begin position="163"/>
        <end position="191"/>
    </location>
</feature>
<feature type="transmembrane region" description="Helical" evidence="1">
    <location>
        <begin position="133"/>
        <end position="151"/>
    </location>
</feature>
<name>A0A8J7W6J5_9EURY</name>
<evidence type="ECO:0000256" key="1">
    <source>
        <dbReference type="SAM" id="Phobius"/>
    </source>
</evidence>
<evidence type="ECO:0000313" key="2">
    <source>
        <dbReference type="EMBL" id="MBR1369289.1"/>
    </source>
</evidence>
<dbReference type="RefSeq" id="WP_211530992.1">
    <property type="nucleotide sequence ID" value="NZ_JWHL01000011.1"/>
</dbReference>
<feature type="transmembrane region" description="Helical" evidence="1">
    <location>
        <begin position="43"/>
        <end position="62"/>
    </location>
</feature>
<feature type="transmembrane region" description="Helical" evidence="1">
    <location>
        <begin position="102"/>
        <end position="121"/>
    </location>
</feature>
<feature type="transmembrane region" description="Helical" evidence="1">
    <location>
        <begin position="211"/>
        <end position="237"/>
    </location>
</feature>
<comment type="caution">
    <text evidence="2">The sequence shown here is derived from an EMBL/GenBank/DDBJ whole genome shotgun (WGS) entry which is preliminary data.</text>
</comment>
<dbReference type="Pfam" id="PF07758">
    <property type="entry name" value="DUF1614"/>
    <property type="match status" value="1"/>
</dbReference>
<keyword evidence="3" id="KW-1185">Reference proteome</keyword>
<evidence type="ECO:0008006" key="4">
    <source>
        <dbReference type="Google" id="ProtNLM"/>
    </source>
</evidence>
<dbReference type="OrthoDB" id="46118at2157"/>
<proteinExistence type="predicted"/>
<accession>A0A8J7W6J5</accession>
<dbReference type="Proteomes" id="UP000730161">
    <property type="component" value="Unassembled WGS sequence"/>
</dbReference>
<gene>
    <name evidence="2" type="ORF">RJ53_07200</name>
</gene>